<dbReference type="AlphaFoldDB" id="A0A7Z0MNL7"/>
<gene>
    <name evidence="1" type="ORF">H0A75_03865</name>
</gene>
<accession>A0A7Z0MNL7</accession>
<reference evidence="1 2" key="1">
    <citation type="submission" date="2020-05" db="EMBL/GenBank/DDBJ databases">
        <title>Horizontal transmission and recombination maintain forever young bacterial symbiont genomes.</title>
        <authorList>
            <person name="Russell S.L."/>
            <person name="Pepper-Tunick E."/>
            <person name="Svedberg J."/>
            <person name="Byrne A."/>
            <person name="Ruelas Castillo J."/>
            <person name="Vollmers C."/>
            <person name="Beinart R.A."/>
            <person name="Corbett-Detig R."/>
        </authorList>
    </citation>
    <scope>NUCLEOTIDE SEQUENCE [LARGE SCALE GENOMIC DNA]</scope>
    <source>
        <strain evidence="1">4727-3</strain>
    </source>
</reference>
<evidence type="ECO:0000313" key="2">
    <source>
        <dbReference type="Proteomes" id="UP000537890"/>
    </source>
</evidence>
<protein>
    <submittedName>
        <fullName evidence="1">Ribonucleotide reductase subunit alpha</fullName>
    </submittedName>
</protein>
<feature type="non-terminal residue" evidence="1">
    <location>
        <position position="116"/>
    </location>
</feature>
<dbReference type="EMBL" id="JACCHS010000053">
    <property type="protein sequence ID" value="NYT46879.1"/>
    <property type="molecule type" value="Genomic_DNA"/>
</dbReference>
<dbReference type="Proteomes" id="UP000537890">
    <property type="component" value="Unassembled WGS sequence"/>
</dbReference>
<organism evidence="1 2">
    <name type="scientific">Candidatus Methanofishera endochildressiae</name>
    <dbReference type="NCBI Taxonomy" id="2738884"/>
    <lineage>
        <taxon>Bacteria</taxon>
        <taxon>Pseudomonadati</taxon>
        <taxon>Pseudomonadota</taxon>
        <taxon>Gammaproteobacteria</taxon>
        <taxon>Candidatus Methanofishera</taxon>
    </lineage>
</organism>
<evidence type="ECO:0000313" key="1">
    <source>
        <dbReference type="EMBL" id="NYT46879.1"/>
    </source>
</evidence>
<proteinExistence type="predicted"/>
<comment type="caution">
    <text evidence="1">The sequence shown here is derived from an EMBL/GenBank/DDBJ whole genome shotgun (WGS) entry which is preliminary data.</text>
</comment>
<sequence length="116" mass="12993">MIEITDYQSLLAVGRQQPDPQRFLFVFLHASLPAEHDEADKDRFHAGQGGELQAIMCVDKDLDELTDFANLVTESKQMEQDWSMVLIGCLAGQNGMHPSAEEAEQPLKMMVQTVQS</sequence>
<name>A0A7Z0MNL7_9GAMM</name>